<dbReference type="InterPro" id="IPR018289">
    <property type="entry name" value="MULE_transposase_dom"/>
</dbReference>
<dbReference type="Pfam" id="PF04434">
    <property type="entry name" value="SWIM"/>
    <property type="match status" value="1"/>
</dbReference>
<dbReference type="GO" id="GO:0003676">
    <property type="term" value="F:nucleic acid binding"/>
    <property type="evidence" value="ECO:0007669"/>
    <property type="project" value="InterPro"/>
</dbReference>
<feature type="region of interest" description="Disordered" evidence="5">
    <location>
        <begin position="301"/>
        <end position="321"/>
    </location>
</feature>
<evidence type="ECO:0000256" key="3">
    <source>
        <dbReference type="ARBA" id="ARBA00022833"/>
    </source>
</evidence>
<dbReference type="PANTHER" id="PTHR31973:SF195">
    <property type="entry name" value="MUDR FAMILY TRANSPOSASE"/>
    <property type="match status" value="1"/>
</dbReference>
<evidence type="ECO:0000256" key="1">
    <source>
        <dbReference type="ARBA" id="ARBA00022723"/>
    </source>
</evidence>
<dbReference type="AlphaFoldDB" id="A0AAD4P0Y1"/>
<dbReference type="PANTHER" id="PTHR31973">
    <property type="entry name" value="POLYPROTEIN, PUTATIVE-RELATED"/>
    <property type="match status" value="1"/>
</dbReference>
<evidence type="ECO:0000313" key="7">
    <source>
        <dbReference type="EMBL" id="KAH6822012.1"/>
    </source>
</evidence>
<keyword evidence="2 4" id="KW-0863">Zinc-finger</keyword>
<evidence type="ECO:0000256" key="2">
    <source>
        <dbReference type="ARBA" id="ARBA00022771"/>
    </source>
</evidence>
<organism evidence="7 8">
    <name type="scientific">Perilla frutescens var. hirtella</name>
    <name type="common">Perilla citriodora</name>
    <name type="synonym">Perilla setoyensis</name>
    <dbReference type="NCBI Taxonomy" id="608512"/>
    <lineage>
        <taxon>Eukaryota</taxon>
        <taxon>Viridiplantae</taxon>
        <taxon>Streptophyta</taxon>
        <taxon>Embryophyta</taxon>
        <taxon>Tracheophyta</taxon>
        <taxon>Spermatophyta</taxon>
        <taxon>Magnoliopsida</taxon>
        <taxon>eudicotyledons</taxon>
        <taxon>Gunneridae</taxon>
        <taxon>Pentapetalae</taxon>
        <taxon>asterids</taxon>
        <taxon>lamiids</taxon>
        <taxon>Lamiales</taxon>
        <taxon>Lamiaceae</taxon>
        <taxon>Nepetoideae</taxon>
        <taxon>Elsholtzieae</taxon>
        <taxon>Perilla</taxon>
    </lineage>
</organism>
<dbReference type="InterPro" id="IPR007527">
    <property type="entry name" value="Znf_SWIM"/>
</dbReference>
<reference evidence="7 8" key="1">
    <citation type="journal article" date="2021" name="Nat. Commun.">
        <title>Incipient diploidization of the medicinal plant Perilla within 10,000 years.</title>
        <authorList>
            <person name="Zhang Y."/>
            <person name="Shen Q."/>
            <person name="Leng L."/>
            <person name="Zhang D."/>
            <person name="Chen S."/>
            <person name="Shi Y."/>
            <person name="Ning Z."/>
            <person name="Chen S."/>
        </authorList>
    </citation>
    <scope>NUCLEOTIDE SEQUENCE [LARGE SCALE GENOMIC DNA]</scope>
    <source>
        <strain evidence="8">cv. PC099</strain>
    </source>
</reference>
<dbReference type="Gene3D" id="4.10.60.10">
    <property type="entry name" value="Zinc finger, CCHC-type"/>
    <property type="match status" value="1"/>
</dbReference>
<dbReference type="SMART" id="SM00575">
    <property type="entry name" value="ZnF_PMZ"/>
    <property type="match status" value="1"/>
</dbReference>
<dbReference type="InterPro" id="IPR006564">
    <property type="entry name" value="Znf_PMZ"/>
</dbReference>
<dbReference type="GO" id="GO:0008270">
    <property type="term" value="F:zinc ion binding"/>
    <property type="evidence" value="ECO:0007669"/>
    <property type="project" value="UniProtKB-KW"/>
</dbReference>
<proteinExistence type="predicted"/>
<evidence type="ECO:0000313" key="8">
    <source>
        <dbReference type="Proteomes" id="UP001190926"/>
    </source>
</evidence>
<dbReference type="InterPro" id="IPR001878">
    <property type="entry name" value="Znf_CCHC"/>
</dbReference>
<dbReference type="Proteomes" id="UP001190926">
    <property type="component" value="Unassembled WGS sequence"/>
</dbReference>
<evidence type="ECO:0000256" key="4">
    <source>
        <dbReference type="PROSITE-ProRule" id="PRU00325"/>
    </source>
</evidence>
<evidence type="ECO:0000259" key="6">
    <source>
        <dbReference type="PROSITE" id="PS50966"/>
    </source>
</evidence>
<dbReference type="SMART" id="SM00343">
    <property type="entry name" value="ZnF_C2HC"/>
    <property type="match status" value="2"/>
</dbReference>
<keyword evidence="3" id="KW-0862">Zinc</keyword>
<comment type="caution">
    <text evidence="7">The sequence shown here is derived from an EMBL/GenBank/DDBJ whole genome shotgun (WGS) entry which is preliminary data.</text>
</comment>
<protein>
    <recommendedName>
        <fullName evidence="6">SWIM-type domain-containing protein</fullName>
    </recommendedName>
</protein>
<dbReference type="PROSITE" id="PS50966">
    <property type="entry name" value="ZF_SWIM"/>
    <property type="match status" value="1"/>
</dbReference>
<evidence type="ECO:0000256" key="5">
    <source>
        <dbReference type="SAM" id="MobiDB-lite"/>
    </source>
</evidence>
<dbReference type="Pfam" id="PF10551">
    <property type="entry name" value="MULE"/>
    <property type="match status" value="1"/>
</dbReference>
<sequence length="994" mass="112052">MKGVGAAAGARLEARAPLGATRIDWVRQLLQHARSSVIVYAIPEVLDTNRATLHMIGGDAALQSIRSGCFGHFLDYRAGEVQKKAIHALMSRELELRSECRVACCSVEIHLLSPISREAHDREGDGGSVQNDGDGQRCSGLREDCEHIVRIPDDLLPAVYLTVLLVPHPRQSSKSPSSCKEALIRLPILVLVSLSDDISHQQLVTMSSDKLCFSSLVREVHKLLRTDPNRIDYELFYLTITNTDRRIRASLQDDGDLLDLLHEQTTEMVMYVISRQLEGSGAGPSMREDYVPYFPHAETHGATAKEEAEGEEEGEEQKQEELNDRARLMESLLTEFSGWLHSSADRTDRLLCLTGVILPSTTGVPFRTDRPSSNWVVPLVDWDIAGLVSWDEGATPQSDTLHQGTIFRMKDDLALAVGIYHMQNRVEYAVYRLNRALPLLMELYGEYTSSTALIHAILIWVELLRDSNVPARVLGKYFARRLVDERVVLKPKDMMAELVHEFGIHIDYSFALRTRNIAIEMVYGDFDKSYAQLPAFLHTLQLMNPGTVVYMKIMSDGRFKHSFLALGACVNAFLQYARPVLVIDGTHLKGKNKGVLFVAVMKDGNEQILPVAVGLRLIENDKSWIWFLAHLHMALGDIDDLLIISDQHQSIKNAVQAVFPRATHGLCYYHLKNKMTKRGKHVTTLFQEAAYAYRRDTFQESMLTLEQVCPNAYQKLCNIGPVHWSRSQCPVRRYRFMTSNVTESLNARLLWVRRLPVCSLFEMFRSIVEQWFVERHTAAQGSNHVLTDDIALKLSGNVDKGRSYAVRPTTLAILWKVEIGREVYMVDLQNRACDCREFELDLIPCSHAAAVICCTGGAIYDYVARYYRVEGLVGMYNSVIRGLPRPEHWIVPDTFAGRVVLAPEIRRRAGRPSMSRARAPFEASSSARRQFCTRCHGPGHNRRVCIDHLPIGGVDLNSQPEDVPRRRAPKKCSICGSTEHTRPTCPVRLSADDI</sequence>
<accession>A0AAD4P0Y1</accession>
<name>A0AAD4P0Y1_PERFH</name>
<feature type="domain" description="SWIM-type" evidence="6">
    <location>
        <begin position="824"/>
        <end position="856"/>
    </location>
</feature>
<keyword evidence="1" id="KW-0479">Metal-binding</keyword>
<keyword evidence="8" id="KW-1185">Reference proteome</keyword>
<gene>
    <name evidence="7" type="ORF">C2S53_014482</name>
</gene>
<dbReference type="EMBL" id="SDAM02001747">
    <property type="protein sequence ID" value="KAH6822012.1"/>
    <property type="molecule type" value="Genomic_DNA"/>
</dbReference>